<evidence type="ECO:0000256" key="4">
    <source>
        <dbReference type="ARBA" id="ARBA00023136"/>
    </source>
</evidence>
<evidence type="ECO:0000313" key="6">
    <source>
        <dbReference type="Proteomes" id="UP000244940"/>
    </source>
</evidence>
<keyword evidence="2" id="KW-0812">Transmembrane</keyword>
<sequence length="317" mass="33978">MTLIPITAIPEGLALAGGSEPPDAAIAAALADLPHNAPVVIMVHGKGYRPGQFDRDPHNLLFAPRGGHGNSRNISWPRRLGFALPGPRDPLGLCIAFGWEASGRIWAATAKADAASGQLAALIALIRRFAPGRRVDLIGHSLGARVILGAVAQAEAGSVGRAILLAGADFTGRARQVLDTPAGRAAEFFNVTSRENDLFDFLFERALSPLGREAALGRGLGGAENWLDIQIDHAATVQGLRAMGLPLAAPPLRICHFSVYLRPGVFRLYRRLVHDRDGLTMAQLRAALPLTPDPRWSRFPRLLPRRWPGATPFGKRA</sequence>
<evidence type="ECO:0000313" key="5">
    <source>
        <dbReference type="EMBL" id="PWE27989.1"/>
    </source>
</evidence>
<evidence type="ECO:0000256" key="3">
    <source>
        <dbReference type="ARBA" id="ARBA00022989"/>
    </source>
</evidence>
<evidence type="ECO:0000256" key="1">
    <source>
        <dbReference type="ARBA" id="ARBA00004141"/>
    </source>
</evidence>
<protein>
    <recommendedName>
        <fullName evidence="7">AB hydrolase-1 domain-containing protein</fullName>
    </recommendedName>
</protein>
<dbReference type="Proteomes" id="UP000244940">
    <property type="component" value="Unassembled WGS sequence"/>
</dbReference>
<keyword evidence="4" id="KW-0472">Membrane</keyword>
<dbReference type="GO" id="GO:0016020">
    <property type="term" value="C:membrane"/>
    <property type="evidence" value="ECO:0007669"/>
    <property type="project" value="UniProtKB-SubCell"/>
</dbReference>
<dbReference type="GeneID" id="94366034"/>
<dbReference type="RefSeq" id="WP_109533985.1">
    <property type="nucleotide sequence ID" value="NZ_QEYD01000008.1"/>
</dbReference>
<comment type="caution">
    <text evidence="5">The sequence shown here is derived from an EMBL/GenBank/DDBJ whole genome shotgun (WGS) entry which is preliminary data.</text>
</comment>
<dbReference type="Gene3D" id="3.40.50.1820">
    <property type="entry name" value="alpha/beta hydrolase"/>
    <property type="match status" value="1"/>
</dbReference>
<dbReference type="AlphaFoldDB" id="A0A2U2C811"/>
<evidence type="ECO:0008006" key="7">
    <source>
        <dbReference type="Google" id="ProtNLM"/>
    </source>
</evidence>
<dbReference type="EMBL" id="QEYD01000008">
    <property type="protein sequence ID" value="PWE27989.1"/>
    <property type="molecule type" value="Genomic_DNA"/>
</dbReference>
<dbReference type="InterPro" id="IPR007941">
    <property type="entry name" value="DUF726"/>
</dbReference>
<evidence type="ECO:0000256" key="2">
    <source>
        <dbReference type="ARBA" id="ARBA00022692"/>
    </source>
</evidence>
<gene>
    <name evidence="5" type="ORF">C4N9_14150</name>
</gene>
<reference evidence="5 6" key="1">
    <citation type="submission" date="2018-05" db="EMBL/GenBank/DDBJ databases">
        <title>Pararhodobacter marina sp. nov., isolated from deep-sea water of the Indian Ocean.</title>
        <authorList>
            <person name="Lai Q.Sr."/>
            <person name="Liu X."/>
            <person name="Shao Z."/>
        </authorList>
    </citation>
    <scope>NUCLEOTIDE SEQUENCE [LARGE SCALE GENOMIC DNA]</scope>
    <source>
        <strain evidence="5 6">CIC4N-9</strain>
    </source>
</reference>
<proteinExistence type="predicted"/>
<keyword evidence="3" id="KW-1133">Transmembrane helix</keyword>
<dbReference type="OrthoDB" id="7303283at2"/>
<organism evidence="5 6">
    <name type="scientific">Pararhodobacter marinus</name>
    <dbReference type="NCBI Taxonomy" id="2184063"/>
    <lineage>
        <taxon>Bacteria</taxon>
        <taxon>Pseudomonadati</taxon>
        <taxon>Pseudomonadota</taxon>
        <taxon>Alphaproteobacteria</taxon>
        <taxon>Rhodobacterales</taxon>
        <taxon>Paracoccaceae</taxon>
        <taxon>Pararhodobacter</taxon>
    </lineage>
</organism>
<dbReference type="SUPFAM" id="SSF53474">
    <property type="entry name" value="alpha/beta-Hydrolases"/>
    <property type="match status" value="1"/>
</dbReference>
<accession>A0A2U2C811</accession>
<keyword evidence="6" id="KW-1185">Reference proteome</keyword>
<name>A0A2U2C811_9RHOB</name>
<dbReference type="Pfam" id="PF05277">
    <property type="entry name" value="DUF726"/>
    <property type="match status" value="1"/>
</dbReference>
<dbReference type="InterPro" id="IPR029058">
    <property type="entry name" value="AB_hydrolase_fold"/>
</dbReference>
<comment type="subcellular location">
    <subcellularLocation>
        <location evidence="1">Membrane</location>
        <topology evidence="1">Multi-pass membrane protein</topology>
    </subcellularLocation>
</comment>